<evidence type="ECO:0000259" key="5">
    <source>
        <dbReference type="Pfam" id="PF00389"/>
    </source>
</evidence>
<dbReference type="AlphaFoldDB" id="A0A060LUJ9"/>
<evidence type="ECO:0000313" key="8">
    <source>
        <dbReference type="Proteomes" id="UP000027142"/>
    </source>
</evidence>
<dbReference type="PANTHER" id="PTHR43333">
    <property type="entry name" value="2-HACID_DH_C DOMAIN-CONTAINING PROTEIN"/>
    <property type="match status" value="1"/>
</dbReference>
<keyword evidence="3" id="KW-0520">NAD</keyword>
<dbReference type="GO" id="GO:0016616">
    <property type="term" value="F:oxidoreductase activity, acting on the CH-OH group of donors, NAD or NADP as acceptor"/>
    <property type="evidence" value="ECO:0007669"/>
    <property type="project" value="InterPro"/>
</dbReference>
<keyword evidence="2 4" id="KW-0560">Oxidoreductase</keyword>
<dbReference type="KEGG" id="ble:BleG1_1214"/>
<dbReference type="InterPro" id="IPR006140">
    <property type="entry name" value="D-isomer_DH_NAD-bd"/>
</dbReference>
<evidence type="ECO:0000256" key="2">
    <source>
        <dbReference type="ARBA" id="ARBA00023002"/>
    </source>
</evidence>
<dbReference type="PATRIC" id="fig|1246626.3.peg.1217"/>
<dbReference type="OrthoDB" id="9805416at2"/>
<dbReference type="SUPFAM" id="SSF51735">
    <property type="entry name" value="NAD(P)-binding Rossmann-fold domains"/>
    <property type="match status" value="1"/>
</dbReference>
<feature type="domain" description="D-isomer specific 2-hydroxyacid dehydrogenase NAD-binding" evidence="6">
    <location>
        <begin position="105"/>
        <end position="279"/>
    </location>
</feature>
<dbReference type="InterPro" id="IPR036291">
    <property type="entry name" value="NAD(P)-bd_dom_sf"/>
</dbReference>
<accession>A0A060LUJ9</accession>
<feature type="domain" description="D-isomer specific 2-hydroxyacid dehydrogenase catalytic" evidence="5">
    <location>
        <begin position="10"/>
        <end position="305"/>
    </location>
</feature>
<dbReference type="RefSeq" id="WP_038478387.1">
    <property type="nucleotide sequence ID" value="NZ_CP003923.1"/>
</dbReference>
<dbReference type="CDD" id="cd05300">
    <property type="entry name" value="2-Hacid_dh_1"/>
    <property type="match status" value="1"/>
</dbReference>
<evidence type="ECO:0000259" key="6">
    <source>
        <dbReference type="Pfam" id="PF02826"/>
    </source>
</evidence>
<evidence type="ECO:0000256" key="3">
    <source>
        <dbReference type="ARBA" id="ARBA00023027"/>
    </source>
</evidence>
<reference evidence="7 8" key="1">
    <citation type="journal article" date="2014" name="Gene">
        <title>A comparative genomic analysis of the alkalitolerant soil bacterium Bacillus lehensis G1.</title>
        <authorList>
            <person name="Noor Y.M."/>
            <person name="Samsulrizal N.H."/>
            <person name="Jema'on N.A."/>
            <person name="Low K.O."/>
            <person name="Ramli A.N."/>
            <person name="Alias N.I."/>
            <person name="Damis S.I."/>
            <person name="Fuzi S.F."/>
            <person name="Isa M.N."/>
            <person name="Murad A.M."/>
            <person name="Raih M.F."/>
            <person name="Bakar F.D."/>
            <person name="Najimudin N."/>
            <person name="Mahadi N.M."/>
            <person name="Illias R.M."/>
        </authorList>
    </citation>
    <scope>NUCLEOTIDE SEQUENCE [LARGE SCALE GENOMIC DNA]</scope>
    <source>
        <strain evidence="7 8">G1</strain>
    </source>
</reference>
<dbReference type="Gene3D" id="3.40.50.720">
    <property type="entry name" value="NAD(P)-binding Rossmann-like Domain"/>
    <property type="match status" value="2"/>
</dbReference>
<dbReference type="Pfam" id="PF00389">
    <property type="entry name" value="2-Hacid_dh"/>
    <property type="match status" value="1"/>
</dbReference>
<dbReference type="Pfam" id="PF02826">
    <property type="entry name" value="2-Hacid_dh_C"/>
    <property type="match status" value="1"/>
</dbReference>
<name>A0A060LUJ9_9BACI</name>
<comment type="similarity">
    <text evidence="1 4">Belongs to the D-isomer specific 2-hydroxyacid dehydrogenase family.</text>
</comment>
<gene>
    <name evidence="7" type="ORF">BleG1_1214</name>
</gene>
<organism evidence="7 8">
    <name type="scientific">Shouchella lehensis G1</name>
    <dbReference type="NCBI Taxonomy" id="1246626"/>
    <lineage>
        <taxon>Bacteria</taxon>
        <taxon>Bacillati</taxon>
        <taxon>Bacillota</taxon>
        <taxon>Bacilli</taxon>
        <taxon>Bacillales</taxon>
        <taxon>Bacillaceae</taxon>
        <taxon>Shouchella</taxon>
    </lineage>
</organism>
<sequence length="317" mass="36233">MSEQVLFVVNQTEERQRELKKTYEQVHFKFFSSIKEVTSFTDATVLVTFGEDVTPEILNQAKELKWIHVLSAGVEHLPFEQILNRNILVTNSRGIHATPMSEHAMWMMLDYVKRARDYRQAQAEKAWIRNQKPLELTDLTVVLLGTGAIASKIAERAAIFGMKTIGVNTDGRAVRHFHEVVSMREWETALKQADFLINVLPATENTKKILNEDAFSLVKQGAVFINLGRGNAVVEADLIRMLDKKMIDHAYLDVFNEEPLSDESPLWEHHSVTITPHISASTSFYMERALKIFVENLSLFIEGKENFVNEVHSKKGY</sequence>
<keyword evidence="8" id="KW-1185">Reference proteome</keyword>
<dbReference type="PANTHER" id="PTHR43333:SF1">
    <property type="entry name" value="D-ISOMER SPECIFIC 2-HYDROXYACID DEHYDROGENASE NAD-BINDING DOMAIN-CONTAINING PROTEIN"/>
    <property type="match status" value="1"/>
</dbReference>
<protein>
    <submittedName>
        <fullName evidence="7">D-isomer specific 2-hydroxyacid dehydrogenase</fullName>
    </submittedName>
</protein>
<dbReference type="InterPro" id="IPR006139">
    <property type="entry name" value="D-isomer_2_OHA_DH_cat_dom"/>
</dbReference>
<dbReference type="Proteomes" id="UP000027142">
    <property type="component" value="Chromosome"/>
</dbReference>
<dbReference type="GO" id="GO:0051287">
    <property type="term" value="F:NAD binding"/>
    <property type="evidence" value="ECO:0007669"/>
    <property type="project" value="InterPro"/>
</dbReference>
<evidence type="ECO:0000313" key="7">
    <source>
        <dbReference type="EMBL" id="AIC93817.1"/>
    </source>
</evidence>
<dbReference type="HOGENOM" id="CLU_019796_1_0_9"/>
<dbReference type="eggNOG" id="COG0111">
    <property type="taxonomic scope" value="Bacteria"/>
</dbReference>
<evidence type="ECO:0000256" key="4">
    <source>
        <dbReference type="RuleBase" id="RU003719"/>
    </source>
</evidence>
<proteinExistence type="inferred from homology"/>
<evidence type="ECO:0000256" key="1">
    <source>
        <dbReference type="ARBA" id="ARBA00005854"/>
    </source>
</evidence>
<dbReference type="STRING" id="1246626.BleG1_1214"/>
<dbReference type="EMBL" id="CP003923">
    <property type="protein sequence ID" value="AIC93817.1"/>
    <property type="molecule type" value="Genomic_DNA"/>
</dbReference>
<dbReference type="SUPFAM" id="SSF52283">
    <property type="entry name" value="Formate/glycerate dehydrogenase catalytic domain-like"/>
    <property type="match status" value="1"/>
</dbReference>